<sequence length="57" mass="6573">MKSEKMLIELVQAWYFDTEQLGQFFNEGQAKLSFYPENLSTSVYKEPIAPDPVTLSL</sequence>
<organism evidence="1 2">
    <name type="scientific">Lentinula detonsa</name>
    <dbReference type="NCBI Taxonomy" id="2804962"/>
    <lineage>
        <taxon>Eukaryota</taxon>
        <taxon>Fungi</taxon>
        <taxon>Dikarya</taxon>
        <taxon>Basidiomycota</taxon>
        <taxon>Agaricomycotina</taxon>
        <taxon>Agaricomycetes</taxon>
        <taxon>Agaricomycetidae</taxon>
        <taxon>Agaricales</taxon>
        <taxon>Marasmiineae</taxon>
        <taxon>Omphalotaceae</taxon>
        <taxon>Lentinula</taxon>
    </lineage>
</organism>
<protein>
    <submittedName>
        <fullName evidence="1">Uncharacterized protein</fullName>
    </submittedName>
</protein>
<comment type="caution">
    <text evidence="1">The sequence shown here is derived from an EMBL/GenBank/DDBJ whole genome shotgun (WGS) entry which is preliminary data.</text>
</comment>
<name>A0A9W8NP57_9AGAR</name>
<keyword evidence="2" id="KW-1185">Reference proteome</keyword>
<reference evidence="1 2" key="1">
    <citation type="journal article" date="2023" name="Proc. Natl. Acad. Sci. U.S.A.">
        <title>A global phylogenomic analysis of the shiitake genus Lentinula.</title>
        <authorList>
            <person name="Sierra-Patev S."/>
            <person name="Min B."/>
            <person name="Naranjo-Ortiz M."/>
            <person name="Looney B."/>
            <person name="Konkel Z."/>
            <person name="Slot J.C."/>
            <person name="Sakamoto Y."/>
            <person name="Steenwyk J.L."/>
            <person name="Rokas A."/>
            <person name="Carro J."/>
            <person name="Camarero S."/>
            <person name="Ferreira P."/>
            <person name="Molpeceres G."/>
            <person name="Ruiz-Duenas F.J."/>
            <person name="Serrano A."/>
            <person name="Henrissat B."/>
            <person name="Drula E."/>
            <person name="Hughes K.W."/>
            <person name="Mata J.L."/>
            <person name="Ishikawa N.K."/>
            <person name="Vargas-Isla R."/>
            <person name="Ushijima S."/>
            <person name="Smith C.A."/>
            <person name="Donoghue J."/>
            <person name="Ahrendt S."/>
            <person name="Andreopoulos W."/>
            <person name="He G."/>
            <person name="LaButti K."/>
            <person name="Lipzen A."/>
            <person name="Ng V."/>
            <person name="Riley R."/>
            <person name="Sandor L."/>
            <person name="Barry K."/>
            <person name="Martinez A.T."/>
            <person name="Xiao Y."/>
            <person name="Gibbons J.G."/>
            <person name="Terashima K."/>
            <person name="Grigoriev I.V."/>
            <person name="Hibbett D."/>
        </authorList>
    </citation>
    <scope>NUCLEOTIDE SEQUENCE [LARGE SCALE GENOMIC DNA]</scope>
    <source>
        <strain evidence="1 2">TFB7810</strain>
    </source>
</reference>
<gene>
    <name evidence="1" type="ORF">DFH05DRAFT_1531436</name>
</gene>
<dbReference type="Proteomes" id="UP001142393">
    <property type="component" value="Unassembled WGS sequence"/>
</dbReference>
<evidence type="ECO:0000313" key="2">
    <source>
        <dbReference type="Proteomes" id="UP001142393"/>
    </source>
</evidence>
<dbReference type="EMBL" id="JANVFU010000038">
    <property type="protein sequence ID" value="KAJ3738397.1"/>
    <property type="molecule type" value="Genomic_DNA"/>
</dbReference>
<proteinExistence type="predicted"/>
<evidence type="ECO:0000313" key="1">
    <source>
        <dbReference type="EMBL" id="KAJ3738397.1"/>
    </source>
</evidence>
<dbReference type="AlphaFoldDB" id="A0A9W8NP57"/>
<accession>A0A9W8NP57</accession>